<feature type="coiled-coil region" evidence="1">
    <location>
        <begin position="452"/>
        <end position="500"/>
    </location>
</feature>
<feature type="region of interest" description="Disordered" evidence="2">
    <location>
        <begin position="334"/>
        <end position="383"/>
    </location>
</feature>
<keyword evidence="1" id="KW-0175">Coiled coil</keyword>
<proteinExistence type="predicted"/>
<dbReference type="Proteomes" id="UP001589870">
    <property type="component" value="Unassembled WGS sequence"/>
</dbReference>
<evidence type="ECO:0000313" key="3">
    <source>
        <dbReference type="EMBL" id="MFC0865806.1"/>
    </source>
</evidence>
<reference evidence="3 4" key="1">
    <citation type="submission" date="2024-09" db="EMBL/GenBank/DDBJ databases">
        <authorList>
            <person name="Sun Q."/>
            <person name="Mori K."/>
        </authorList>
    </citation>
    <scope>NUCLEOTIDE SEQUENCE [LARGE SCALE GENOMIC DNA]</scope>
    <source>
        <strain evidence="3 4">TBRC 1851</strain>
    </source>
</reference>
<keyword evidence="4" id="KW-1185">Reference proteome</keyword>
<dbReference type="EMBL" id="JBHMQT010000059">
    <property type="protein sequence ID" value="MFC0865806.1"/>
    <property type="molecule type" value="Genomic_DNA"/>
</dbReference>
<gene>
    <name evidence="3" type="ORF">ACFHYQ_26250</name>
</gene>
<sequence length="684" mass="74322">MTSAMPSDATRLYQAVLRDVRAPISIRLRRAFSEWTVGKGFPPANPGSALVEHEANGARLRMERRVDCGRYVLDEPCDGGTLRTRVTYTESVPGMTGWVLVTVDQHGGDKTMNVAAQGSSQGSEQGFAPGFVPAYLRTARITDGGVHLEDSPAVVDEHEVQRLVHTLTEHRRRVPVVVVSVDAKDTDAARSRARYLSTATAGAAVVALLADLRAQDRFNKAMGVDLGVFGGGIRTYVAPFDPAEERYPYRHLPMGGALIRGEGERALDRAIDGIIGATARRTPPEDVQKTLRVVNRVLAGRAELREIAEAVTARGPAGDPAKDELFRRMMAMTARPAPPTAAKEQATKNGGRPEGTETSKPSDQPPPSPPPSPSPGSAPSMIFDPAGLAQSVADTVVKELRTELESALSLALTSGSSGEESRGLSREIRTLAAHVAGLRDLVVERHGDDELLDEAENDADRLARDVETLRDEHHLLLEEYAEAVIDVHRLTERVRHLERKLAEAGRPMYGVAVEDDRFEPASLAETLIEARQRLTHLVILDTDAAATRLDVHHPALARTWAVKAWDALRALDDFAGARSAGRFAGGFYEWCANGSSGRHVIPVGMLSMRESQSVTNRPKFSDPRTFDVPTTVDPSGRLLMEAHVKLRPVGYPAPRMYFHDDAGGATGKIWIGYLGDHLPNTRTN</sequence>
<feature type="compositionally biased region" description="Pro residues" evidence="2">
    <location>
        <begin position="363"/>
        <end position="376"/>
    </location>
</feature>
<accession>A0ABV6UC83</accession>
<evidence type="ECO:0000313" key="4">
    <source>
        <dbReference type="Proteomes" id="UP001589870"/>
    </source>
</evidence>
<name>A0ABV6UC83_9ACTN</name>
<evidence type="ECO:0000256" key="2">
    <source>
        <dbReference type="SAM" id="MobiDB-lite"/>
    </source>
</evidence>
<organism evidence="3 4">
    <name type="scientific">Sphaerimonospora cavernae</name>
    <dbReference type="NCBI Taxonomy" id="1740611"/>
    <lineage>
        <taxon>Bacteria</taxon>
        <taxon>Bacillati</taxon>
        <taxon>Actinomycetota</taxon>
        <taxon>Actinomycetes</taxon>
        <taxon>Streptosporangiales</taxon>
        <taxon>Streptosporangiaceae</taxon>
        <taxon>Sphaerimonospora</taxon>
    </lineage>
</organism>
<comment type="caution">
    <text evidence="3">The sequence shown here is derived from an EMBL/GenBank/DDBJ whole genome shotgun (WGS) entry which is preliminary data.</text>
</comment>
<protein>
    <submittedName>
        <fullName evidence="3">Uncharacterized protein</fullName>
    </submittedName>
</protein>
<evidence type="ECO:0000256" key="1">
    <source>
        <dbReference type="SAM" id="Coils"/>
    </source>
</evidence>
<dbReference type="RefSeq" id="WP_394303815.1">
    <property type="nucleotide sequence ID" value="NZ_JBHMQT010000059.1"/>
</dbReference>